<dbReference type="GO" id="GO:0004185">
    <property type="term" value="F:serine-type carboxypeptidase activity"/>
    <property type="evidence" value="ECO:0007669"/>
    <property type="project" value="UniProtKB-UniRule"/>
</dbReference>
<dbReference type="Proteomes" id="UP000799324">
    <property type="component" value="Unassembled WGS sequence"/>
</dbReference>
<dbReference type="FunFam" id="3.40.50.1820:FF:000118">
    <property type="entry name" value="Carboxypeptidase"/>
    <property type="match status" value="1"/>
</dbReference>
<feature type="signal peptide" evidence="7">
    <location>
        <begin position="1"/>
        <end position="18"/>
    </location>
</feature>
<name>A0A6A6TKJ7_9PLEO</name>
<dbReference type="EC" id="3.4.16.-" evidence="7"/>
<evidence type="ECO:0000256" key="7">
    <source>
        <dbReference type="RuleBase" id="RU361156"/>
    </source>
</evidence>
<keyword evidence="6" id="KW-0325">Glycoprotein</keyword>
<dbReference type="GO" id="GO:0006508">
    <property type="term" value="P:proteolysis"/>
    <property type="evidence" value="ECO:0007669"/>
    <property type="project" value="UniProtKB-KW"/>
</dbReference>
<protein>
    <recommendedName>
        <fullName evidence="7">Carboxypeptidase</fullName>
        <ecNumber evidence="7">3.4.16.-</ecNumber>
    </recommendedName>
</protein>
<reference evidence="8" key="1">
    <citation type="journal article" date="2020" name="Stud. Mycol.">
        <title>101 Dothideomycetes genomes: a test case for predicting lifestyles and emergence of pathogens.</title>
        <authorList>
            <person name="Haridas S."/>
            <person name="Albert R."/>
            <person name="Binder M."/>
            <person name="Bloem J."/>
            <person name="Labutti K."/>
            <person name="Salamov A."/>
            <person name="Andreopoulos B."/>
            <person name="Baker S."/>
            <person name="Barry K."/>
            <person name="Bills G."/>
            <person name="Bluhm B."/>
            <person name="Cannon C."/>
            <person name="Castanera R."/>
            <person name="Culley D."/>
            <person name="Daum C."/>
            <person name="Ezra D."/>
            <person name="Gonzalez J."/>
            <person name="Henrissat B."/>
            <person name="Kuo A."/>
            <person name="Liang C."/>
            <person name="Lipzen A."/>
            <person name="Lutzoni F."/>
            <person name="Magnuson J."/>
            <person name="Mondo S."/>
            <person name="Nolan M."/>
            <person name="Ohm R."/>
            <person name="Pangilinan J."/>
            <person name="Park H.-J."/>
            <person name="Ramirez L."/>
            <person name="Alfaro M."/>
            <person name="Sun H."/>
            <person name="Tritt A."/>
            <person name="Yoshinaga Y."/>
            <person name="Zwiers L.-H."/>
            <person name="Turgeon B."/>
            <person name="Goodwin S."/>
            <person name="Spatafora J."/>
            <person name="Crous P."/>
            <person name="Grigoriev I."/>
        </authorList>
    </citation>
    <scope>NUCLEOTIDE SEQUENCE</scope>
    <source>
        <strain evidence="8">CBS 122681</strain>
    </source>
</reference>
<gene>
    <name evidence="8" type="ORF">K491DRAFT_674799</name>
</gene>
<keyword evidence="2 7" id="KW-0121">Carboxypeptidase</keyword>
<evidence type="ECO:0000256" key="5">
    <source>
        <dbReference type="ARBA" id="ARBA00022801"/>
    </source>
</evidence>
<evidence type="ECO:0000256" key="2">
    <source>
        <dbReference type="ARBA" id="ARBA00022645"/>
    </source>
</evidence>
<dbReference type="AlphaFoldDB" id="A0A6A6TKJ7"/>
<dbReference type="PANTHER" id="PTHR11802">
    <property type="entry name" value="SERINE PROTEASE FAMILY S10 SERINE CARBOXYPEPTIDASE"/>
    <property type="match status" value="1"/>
</dbReference>
<keyword evidence="9" id="KW-1185">Reference proteome</keyword>
<evidence type="ECO:0000313" key="9">
    <source>
        <dbReference type="Proteomes" id="UP000799324"/>
    </source>
</evidence>
<evidence type="ECO:0000256" key="1">
    <source>
        <dbReference type="ARBA" id="ARBA00009431"/>
    </source>
</evidence>
<dbReference type="Pfam" id="PF00450">
    <property type="entry name" value="Peptidase_S10"/>
    <property type="match status" value="1"/>
</dbReference>
<dbReference type="OrthoDB" id="443318at2759"/>
<dbReference type="SUPFAM" id="SSF53474">
    <property type="entry name" value="alpha/beta-Hydrolases"/>
    <property type="match status" value="1"/>
</dbReference>
<keyword evidence="3 7" id="KW-0645">Protease</keyword>
<keyword evidence="4 7" id="KW-0732">Signal</keyword>
<proteinExistence type="inferred from homology"/>
<sequence>MKLLTYFSALCCASTAFAARPNVFKKPRPLLEKRTAGQPFKHPEIQKRASRFLTDKTQAFEVNGTGIPEVPFDIGESYAGLLPISDDPDETRKLFFWFFPTTHPDEPEEVVIWLNGGPGCSSLSGLLTENGPFTWEAGTLAPVQNPYTWVNLTNMIWVEQPVGVGYSQGTPNITNEVELAVEFRGFFKSFLDTFDMQGWDIYVTGESYAGYYVPYIADAFIEANDTSLFNLAGISINDPIIGDDTTQQQANLLPFFEYWNNLVFLNETFLEQMRVRNKECNYTDFYDTYFQFPPPQGPIPLLPDPFATDSYTCDMFDNFYGAALEVNPCFNIYHITETCPHPYSQLGIINTGDYNPPGAEVYFNRTDVQEALHAVVHTDWLQCSDINVFGNGNATSDASDTSPGPANDGVLQRVIEYTNNTIIGSGDLDMILATNGTLLAIQNITWNGLQGLQEYPSQTLYAPYHPEYNGGALAGSGVQGIWTSERGLTFYTAHLAGHELPGYTPGVAYRMIEILLGRVQDFGSTEHFTTQSGNYTGNGTIYR</sequence>
<dbReference type="PRINTS" id="PR00724">
    <property type="entry name" value="CRBOXYPTASEC"/>
</dbReference>
<keyword evidence="5 7" id="KW-0378">Hydrolase</keyword>
<comment type="similarity">
    <text evidence="1 7">Belongs to the peptidase S10 family.</text>
</comment>
<dbReference type="PROSITE" id="PS00131">
    <property type="entry name" value="CARBOXYPEPT_SER_SER"/>
    <property type="match status" value="1"/>
</dbReference>
<dbReference type="Gene3D" id="3.40.50.1820">
    <property type="entry name" value="alpha/beta hydrolase"/>
    <property type="match status" value="1"/>
</dbReference>
<evidence type="ECO:0000313" key="8">
    <source>
        <dbReference type="EMBL" id="KAF2660272.1"/>
    </source>
</evidence>
<evidence type="ECO:0000256" key="4">
    <source>
        <dbReference type="ARBA" id="ARBA00022729"/>
    </source>
</evidence>
<dbReference type="InterPro" id="IPR018202">
    <property type="entry name" value="Ser_caboxypep_ser_AS"/>
</dbReference>
<dbReference type="PANTHER" id="PTHR11802:SF479">
    <property type="entry name" value="CARBOXYPEPTIDASE"/>
    <property type="match status" value="1"/>
</dbReference>
<dbReference type="InterPro" id="IPR029058">
    <property type="entry name" value="AB_hydrolase_fold"/>
</dbReference>
<accession>A0A6A6TKJ7</accession>
<evidence type="ECO:0000256" key="6">
    <source>
        <dbReference type="ARBA" id="ARBA00023180"/>
    </source>
</evidence>
<feature type="chain" id="PRO_5025716919" description="Carboxypeptidase" evidence="7">
    <location>
        <begin position="19"/>
        <end position="543"/>
    </location>
</feature>
<dbReference type="EMBL" id="MU004300">
    <property type="protein sequence ID" value="KAF2660272.1"/>
    <property type="molecule type" value="Genomic_DNA"/>
</dbReference>
<dbReference type="InterPro" id="IPR001563">
    <property type="entry name" value="Peptidase_S10"/>
</dbReference>
<organism evidence="8 9">
    <name type="scientific">Lophiostoma macrostomum CBS 122681</name>
    <dbReference type="NCBI Taxonomy" id="1314788"/>
    <lineage>
        <taxon>Eukaryota</taxon>
        <taxon>Fungi</taxon>
        <taxon>Dikarya</taxon>
        <taxon>Ascomycota</taxon>
        <taxon>Pezizomycotina</taxon>
        <taxon>Dothideomycetes</taxon>
        <taxon>Pleosporomycetidae</taxon>
        <taxon>Pleosporales</taxon>
        <taxon>Lophiostomataceae</taxon>
        <taxon>Lophiostoma</taxon>
    </lineage>
</organism>
<evidence type="ECO:0000256" key="3">
    <source>
        <dbReference type="ARBA" id="ARBA00022670"/>
    </source>
</evidence>